<dbReference type="GeneID" id="43683276"/>
<dbReference type="PIRSF" id="PIRSF001491">
    <property type="entry name" value="Ppentomutase"/>
    <property type="match status" value="1"/>
</dbReference>
<accession>A0A099LT27</accession>
<evidence type="ECO:0000256" key="1">
    <source>
        <dbReference type="ARBA" id="ARBA00010373"/>
    </source>
</evidence>
<dbReference type="InterPro" id="IPR006124">
    <property type="entry name" value="Metalloenzyme"/>
</dbReference>
<dbReference type="GO" id="GO:0043094">
    <property type="term" value="P:metabolic compound salvage"/>
    <property type="evidence" value="ECO:0007669"/>
    <property type="project" value="InterPro"/>
</dbReference>
<dbReference type="CDD" id="cd16009">
    <property type="entry name" value="PPM"/>
    <property type="match status" value="1"/>
</dbReference>
<feature type="domain" description="Metalloenzyme" evidence="4">
    <location>
        <begin position="3"/>
        <end position="400"/>
    </location>
</feature>
<comment type="similarity">
    <text evidence="1">Belongs to the phosphopentomutase family.</text>
</comment>
<name>A0A099LT27_9VIBR</name>
<evidence type="ECO:0000259" key="4">
    <source>
        <dbReference type="Pfam" id="PF01676"/>
    </source>
</evidence>
<dbReference type="PANTHER" id="PTHR21110">
    <property type="entry name" value="PHOSPHOPENTOMUTASE"/>
    <property type="match status" value="1"/>
</dbReference>
<dbReference type="InterPro" id="IPR010045">
    <property type="entry name" value="DeoB"/>
</dbReference>
<dbReference type="Pfam" id="PF01676">
    <property type="entry name" value="Metalloenzyme"/>
    <property type="match status" value="1"/>
</dbReference>
<dbReference type="Proteomes" id="UP000029994">
    <property type="component" value="Unassembled WGS sequence"/>
</dbReference>
<reference evidence="5 6" key="1">
    <citation type="submission" date="2014-04" db="EMBL/GenBank/DDBJ databases">
        <title>Genome sequencing of Vibrio navarrensis strains.</title>
        <authorList>
            <person name="Gladney L.M."/>
            <person name="Katz L.S."/>
            <person name="Marino-Ramirez L."/>
            <person name="Jordan I.K."/>
        </authorList>
    </citation>
    <scope>NUCLEOTIDE SEQUENCE [LARGE SCALE GENOMIC DNA]</scope>
    <source>
        <strain evidence="5 6">ATCC 51183</strain>
    </source>
</reference>
<keyword evidence="2" id="KW-0479">Metal-binding</keyword>
<dbReference type="NCBIfam" id="NF009049">
    <property type="entry name" value="PRK12383.1"/>
    <property type="match status" value="1"/>
</dbReference>
<dbReference type="EMBL" id="JMCG01000001">
    <property type="protein sequence ID" value="KGK11388.1"/>
    <property type="molecule type" value="Genomic_DNA"/>
</dbReference>
<evidence type="ECO:0000256" key="2">
    <source>
        <dbReference type="ARBA" id="ARBA00022723"/>
    </source>
</evidence>
<evidence type="ECO:0000313" key="5">
    <source>
        <dbReference type="EMBL" id="KGK11388.1"/>
    </source>
</evidence>
<dbReference type="AlphaFoldDB" id="A0A099LT27"/>
<dbReference type="GO" id="GO:0008973">
    <property type="term" value="F:phosphopentomutase activity"/>
    <property type="evidence" value="ECO:0007669"/>
    <property type="project" value="InterPro"/>
</dbReference>
<dbReference type="RefSeq" id="WP_039426730.1">
    <property type="nucleotide sequence ID" value="NZ_CP061844.1"/>
</dbReference>
<dbReference type="GO" id="GO:0009117">
    <property type="term" value="P:nucleotide metabolic process"/>
    <property type="evidence" value="ECO:0007669"/>
    <property type="project" value="InterPro"/>
</dbReference>
<organism evidence="5 6">
    <name type="scientific">Vibrio navarrensis</name>
    <dbReference type="NCBI Taxonomy" id="29495"/>
    <lineage>
        <taxon>Bacteria</taxon>
        <taxon>Pseudomonadati</taxon>
        <taxon>Pseudomonadota</taxon>
        <taxon>Gammaproteobacteria</taxon>
        <taxon>Vibrionales</taxon>
        <taxon>Vibrionaceae</taxon>
        <taxon>Vibrio</taxon>
    </lineage>
</organism>
<dbReference type="STRING" id="29495.EA26_08725"/>
<dbReference type="SUPFAM" id="SSF53649">
    <property type="entry name" value="Alkaline phosphatase-like"/>
    <property type="match status" value="1"/>
</dbReference>
<dbReference type="Gene3D" id="3.30.70.1250">
    <property type="entry name" value="Phosphopentomutase"/>
    <property type="match status" value="1"/>
</dbReference>
<dbReference type="GO" id="GO:0005829">
    <property type="term" value="C:cytosol"/>
    <property type="evidence" value="ECO:0007669"/>
    <property type="project" value="TreeGrafter"/>
</dbReference>
<dbReference type="GO" id="GO:0000287">
    <property type="term" value="F:magnesium ion binding"/>
    <property type="evidence" value="ECO:0007669"/>
    <property type="project" value="InterPro"/>
</dbReference>
<gene>
    <name evidence="5" type="ORF">EA26_08725</name>
</gene>
<keyword evidence="3" id="KW-0464">Manganese</keyword>
<protein>
    <submittedName>
        <fullName evidence="5">Mutase</fullName>
    </submittedName>
</protein>
<dbReference type="eggNOG" id="COG1015">
    <property type="taxonomic scope" value="Bacteria"/>
</dbReference>
<dbReference type="InterPro" id="IPR024052">
    <property type="entry name" value="Phosphopentomutase_DeoB_cap_sf"/>
</dbReference>
<dbReference type="InterPro" id="IPR017850">
    <property type="entry name" value="Alkaline_phosphatase_core_sf"/>
</dbReference>
<sequence>MARCIVVVLDGFGVGEMPDVAEVRPQDCGANTADKLLNHFPLKRLATLEKLGLQNVLRNGKSVMQANPLANTGKAELAHQGGDTFMGHQEIMGTCPKAPLVQPFQAVLPAIEQALIEQGYRVETITRQGLSLLLVEGAVVIGDNLEADLGQVYNLTCNFHLLSFSALLDIAQVVRSANSVSRNIAFGGHIGAPGQAASMQRIFNAIEIKPNGAGQDTYIGINTPDSGVYDNGFQVAHLGYGVDATTQVPWLLHQQGITTWLYGKVADIVQNRNGHSYLSVVDTDEVFRLLNHDLAQQNDGFFCANVQETDLSGHQQDPKQYWRILEKADAGIRQVMTQMGAEDLLIVMADHGNDPFIGHSKHTREQVPLLAYRQEKQSLELGQRKTLSDVGATVCTFFAAELPENGVAIEALLD</sequence>
<keyword evidence="6" id="KW-1185">Reference proteome</keyword>
<dbReference type="PANTHER" id="PTHR21110:SF0">
    <property type="entry name" value="PHOSPHOPENTOMUTASE"/>
    <property type="match status" value="1"/>
</dbReference>
<proteinExistence type="inferred from homology"/>
<evidence type="ECO:0000313" key="6">
    <source>
        <dbReference type="Proteomes" id="UP000029994"/>
    </source>
</evidence>
<comment type="caution">
    <text evidence="5">The sequence shown here is derived from an EMBL/GenBank/DDBJ whole genome shotgun (WGS) entry which is preliminary data.</text>
</comment>
<dbReference type="Gene3D" id="3.40.720.10">
    <property type="entry name" value="Alkaline Phosphatase, subunit A"/>
    <property type="match status" value="1"/>
</dbReference>
<evidence type="ECO:0000256" key="3">
    <source>
        <dbReference type="ARBA" id="ARBA00023211"/>
    </source>
</evidence>